<evidence type="ECO:0000313" key="4">
    <source>
        <dbReference type="Proteomes" id="UP000198935"/>
    </source>
</evidence>
<sequence length="160" mass="18865">MKRNHLLPGFFLIVIGLYFLLKQFNISFPYSHLIFTWQSILLILGLVFAFQGFSNRDEHKMFSGIIMLGLGVYFHSIHHFHFLNAHWGYFTLIISIAFFMKYFVNKRDGIVPGMILLIISLIALNAGNVTQWFNIFTKFNNFWPVLLIFVGIYLVFFRKK</sequence>
<evidence type="ECO:0000256" key="1">
    <source>
        <dbReference type="SAM" id="Phobius"/>
    </source>
</evidence>
<feature type="transmembrane region" description="Helical" evidence="1">
    <location>
        <begin position="87"/>
        <end position="104"/>
    </location>
</feature>
<feature type="transmembrane region" description="Helical" evidence="1">
    <location>
        <begin position="30"/>
        <end position="50"/>
    </location>
</feature>
<keyword evidence="4" id="KW-1185">Reference proteome</keyword>
<dbReference type="AlphaFoldDB" id="A0A1H3PVP0"/>
<name>A0A1H3PVP0_9BACI</name>
<dbReference type="InterPro" id="IPR043726">
    <property type="entry name" value="LiaI-LiaF-like_TM1"/>
</dbReference>
<feature type="transmembrane region" description="Helical" evidence="1">
    <location>
        <begin position="62"/>
        <end position="81"/>
    </location>
</feature>
<dbReference type="Proteomes" id="UP000198935">
    <property type="component" value="Unassembled WGS sequence"/>
</dbReference>
<keyword evidence="1" id="KW-0472">Membrane</keyword>
<keyword evidence="1" id="KW-1133">Transmembrane helix</keyword>
<dbReference type="STRING" id="1503961.SAMN05421736_105228"/>
<proteinExistence type="predicted"/>
<organism evidence="3 4">
    <name type="scientific">Evansella caseinilytica</name>
    <dbReference type="NCBI Taxonomy" id="1503961"/>
    <lineage>
        <taxon>Bacteria</taxon>
        <taxon>Bacillati</taxon>
        <taxon>Bacillota</taxon>
        <taxon>Bacilli</taxon>
        <taxon>Bacillales</taxon>
        <taxon>Bacillaceae</taxon>
        <taxon>Evansella</taxon>
    </lineage>
</organism>
<evidence type="ECO:0000313" key="3">
    <source>
        <dbReference type="EMBL" id="SDZ05050.1"/>
    </source>
</evidence>
<dbReference type="EMBL" id="FNPI01000005">
    <property type="protein sequence ID" value="SDZ05050.1"/>
    <property type="molecule type" value="Genomic_DNA"/>
</dbReference>
<dbReference type="Pfam" id="PF18917">
    <property type="entry name" value="LiaI-LiaF-like_TM1"/>
    <property type="match status" value="1"/>
</dbReference>
<feature type="transmembrane region" description="Helical" evidence="1">
    <location>
        <begin position="139"/>
        <end position="157"/>
    </location>
</feature>
<dbReference type="OrthoDB" id="2989824at2"/>
<reference evidence="4" key="1">
    <citation type="submission" date="2016-10" db="EMBL/GenBank/DDBJ databases">
        <authorList>
            <person name="Varghese N."/>
            <person name="Submissions S."/>
        </authorList>
    </citation>
    <scope>NUCLEOTIDE SEQUENCE [LARGE SCALE GENOMIC DNA]</scope>
    <source>
        <strain evidence="4">SP</strain>
    </source>
</reference>
<protein>
    <recommendedName>
        <fullName evidence="2">LiaI-LiaF-like transmembrane region domain-containing protein</fullName>
    </recommendedName>
</protein>
<feature type="transmembrane region" description="Helical" evidence="1">
    <location>
        <begin position="7"/>
        <end position="24"/>
    </location>
</feature>
<keyword evidence="1" id="KW-0812">Transmembrane</keyword>
<feature type="domain" description="LiaI-LiaF-like transmembrane region" evidence="2">
    <location>
        <begin position="7"/>
        <end position="48"/>
    </location>
</feature>
<accession>A0A1H3PVP0</accession>
<feature type="transmembrane region" description="Helical" evidence="1">
    <location>
        <begin position="111"/>
        <end position="133"/>
    </location>
</feature>
<evidence type="ECO:0000259" key="2">
    <source>
        <dbReference type="Pfam" id="PF18917"/>
    </source>
</evidence>
<gene>
    <name evidence="3" type="ORF">SAMN05421736_105228</name>
</gene>